<accession>A0A381RQR0</accession>
<gene>
    <name evidence="1" type="ORF">METZ01_LOCUS46325</name>
</gene>
<name>A0A381RQR0_9ZZZZ</name>
<evidence type="ECO:0000313" key="1">
    <source>
        <dbReference type="EMBL" id="SUZ93471.1"/>
    </source>
</evidence>
<reference evidence="1" key="1">
    <citation type="submission" date="2018-05" db="EMBL/GenBank/DDBJ databases">
        <authorList>
            <person name="Lanie J.A."/>
            <person name="Ng W.-L."/>
            <person name="Kazmierczak K.M."/>
            <person name="Andrzejewski T.M."/>
            <person name="Davidsen T.M."/>
            <person name="Wayne K.J."/>
            <person name="Tettelin H."/>
            <person name="Glass J.I."/>
            <person name="Rusch D."/>
            <person name="Podicherti R."/>
            <person name="Tsui H.-C.T."/>
            <person name="Winkler M.E."/>
        </authorList>
    </citation>
    <scope>NUCLEOTIDE SEQUENCE</scope>
</reference>
<sequence>MAMQNEIFSSVLMTLFDCKDIGNRLNHTQSSWISLFIAANNTNLLFRKYSALMALANIT</sequence>
<proteinExistence type="predicted"/>
<organism evidence="1">
    <name type="scientific">marine metagenome</name>
    <dbReference type="NCBI Taxonomy" id="408172"/>
    <lineage>
        <taxon>unclassified sequences</taxon>
        <taxon>metagenomes</taxon>
        <taxon>ecological metagenomes</taxon>
    </lineage>
</organism>
<dbReference type="EMBL" id="UINC01002150">
    <property type="protein sequence ID" value="SUZ93471.1"/>
    <property type="molecule type" value="Genomic_DNA"/>
</dbReference>
<protein>
    <submittedName>
        <fullName evidence="1">Uncharacterized protein</fullName>
    </submittedName>
</protein>
<dbReference type="AlphaFoldDB" id="A0A381RQR0"/>